<keyword evidence="5" id="KW-0378">Hydrolase</keyword>
<keyword evidence="6" id="KW-0347">Helicase</keyword>
<evidence type="ECO:0000256" key="4">
    <source>
        <dbReference type="ARBA" id="ARBA00022741"/>
    </source>
</evidence>
<dbReference type="NCBIfam" id="TIGR01596">
    <property type="entry name" value="cas3_HD"/>
    <property type="match status" value="1"/>
</dbReference>
<dbReference type="InterPro" id="IPR038257">
    <property type="entry name" value="CRISPR-assoc_Cas3_HD_sf"/>
</dbReference>
<comment type="caution">
    <text evidence="11">The sequence shown here is derived from an EMBL/GenBank/DDBJ whole genome shotgun (WGS) entry which is preliminary data.</text>
</comment>
<accession>M0B2J4</accession>
<dbReference type="Gene3D" id="3.40.50.300">
    <property type="entry name" value="P-loop containing nucleotide triphosphate hydrolases"/>
    <property type="match status" value="2"/>
</dbReference>
<dbReference type="GO" id="GO:0003677">
    <property type="term" value="F:DNA binding"/>
    <property type="evidence" value="ECO:0007669"/>
    <property type="project" value="InterPro"/>
</dbReference>
<dbReference type="Pfam" id="PF18019">
    <property type="entry name" value="Cas3_HD"/>
    <property type="match status" value="1"/>
</dbReference>
<dbReference type="STRING" id="1227492.C482_02501"/>
<evidence type="ECO:0000256" key="7">
    <source>
        <dbReference type="ARBA" id="ARBA00022840"/>
    </source>
</evidence>
<feature type="region of interest" description="Disordered" evidence="9">
    <location>
        <begin position="1"/>
        <end position="36"/>
    </location>
</feature>
<feature type="region of interest" description="Disordered" evidence="9">
    <location>
        <begin position="397"/>
        <end position="421"/>
    </location>
</feature>
<evidence type="ECO:0000256" key="2">
    <source>
        <dbReference type="ARBA" id="ARBA00009046"/>
    </source>
</evidence>
<dbReference type="InterPro" id="IPR027417">
    <property type="entry name" value="P-loop_NTPase"/>
</dbReference>
<keyword evidence="12" id="KW-1185">Reference proteome</keyword>
<dbReference type="GO" id="GO:0004386">
    <property type="term" value="F:helicase activity"/>
    <property type="evidence" value="ECO:0007669"/>
    <property type="project" value="UniProtKB-KW"/>
</dbReference>
<name>M0B2J4_9EURY</name>
<dbReference type="PATRIC" id="fig|1227492.4.peg.484"/>
<dbReference type="Pfam" id="PF04851">
    <property type="entry name" value="ResIII"/>
    <property type="match status" value="1"/>
</dbReference>
<dbReference type="CDD" id="cd09641">
    <property type="entry name" value="Cas3''_I"/>
    <property type="match status" value="1"/>
</dbReference>
<dbReference type="Pfam" id="PF22590">
    <property type="entry name" value="Cas3-like_C_2"/>
    <property type="match status" value="1"/>
</dbReference>
<sequence length="906" mass="100128">MSILRRSTTEPSFSSEMSTRYSHPPDGDQDPANGANGGVLLIDHLEDVAKRTGFVVPDDAQTPDGESLQDVVETLAYVHDFGKATTFFQDYLIESIEPDRKMYRYHAPLGSFAAFYALEAKGYDAETCLAGFVAVAKHHGSVPDVASYVFDRSHRRENVSEQTQTEQSQTAIRLQIKDILDHAPDLASEVFEAATDGHGSWSEFCERYAGNLLEDIESTVTTTETGTFDYESLSESCYALVLECWGSLVLADKTSAAQAGSSDDVSEATYAADSPSLSQLDEHVAEIEAGVTADPNGTRSEQLNHYRSRARRRVLENAASFADNGGGVATLTLPTGMGKTLSGLSAAMEIRDRTGGDRIVYALPFTSIIDQVVDEIEEIYDADTAGRLLTAHHHLSETTIRDEEHPGEDSDQEADDADQNDDVSGMLAESWRAGLTVTTFVQLFESLAGPANTQSMKLPALRDSVVILDEPQSLPLNWWKLVPRLVALLTERYDATVIAMTATQPQLFDETTPFVEDATELVDDPDVYFETTERVTYELDSSTERYIDKQTGPKSYEDAAAELLEAITDGESALAICNTIDSAQTLTERVTGGRSELADVGEAYAAELERCGSVDDVDPEVLANRIMDSGENSILHLSTRLRPIDRLTLIETAKILTEHGHPLVTISTQLVEAGVDISFDRVYRDLAPIDSIVQAAGRCNRSFERDRGIVTVWWLDVPEEQQKTPAEAVYNRGPSLLPVAAETLAEVRADDSPLPETAVARTAVKRYYNRLHQEKNVGKDAYPTYVDDARGDELEALSLIEQRHAIDVVISRTDEDRELIEEVEAAIDRYDFETVNSLMDELRTRQISVPIYQSGSEEERKLANLPTVHRETDIRLLDTSNSQVRNFFDPVTGFVVPDNTVERRFL</sequence>
<dbReference type="GO" id="GO:0016787">
    <property type="term" value="F:hydrolase activity"/>
    <property type="evidence" value="ECO:0007669"/>
    <property type="project" value="UniProtKB-KW"/>
</dbReference>
<dbReference type="GO" id="GO:0046872">
    <property type="term" value="F:metal ion binding"/>
    <property type="evidence" value="ECO:0007669"/>
    <property type="project" value="UniProtKB-KW"/>
</dbReference>
<comment type="similarity">
    <text evidence="2">In the central section; belongs to the CRISPR-associated helicase Cas3 family.</text>
</comment>
<organism evidence="11 12">
    <name type="scientific">Natrialba chahannaoensis JCM 10990</name>
    <dbReference type="NCBI Taxonomy" id="1227492"/>
    <lineage>
        <taxon>Archaea</taxon>
        <taxon>Methanobacteriati</taxon>
        <taxon>Methanobacteriota</taxon>
        <taxon>Stenosarchaea group</taxon>
        <taxon>Halobacteria</taxon>
        <taxon>Halobacteriales</taxon>
        <taxon>Natrialbaceae</taxon>
        <taxon>Natrialba</taxon>
    </lineage>
</organism>
<dbReference type="GO" id="GO:0005524">
    <property type="term" value="F:ATP binding"/>
    <property type="evidence" value="ECO:0007669"/>
    <property type="project" value="UniProtKB-KW"/>
</dbReference>
<keyword evidence="3" id="KW-0479">Metal-binding</keyword>
<gene>
    <name evidence="11" type="ORF">C482_02501</name>
</gene>
<evidence type="ECO:0000256" key="9">
    <source>
        <dbReference type="SAM" id="MobiDB-lite"/>
    </source>
</evidence>
<feature type="compositionally biased region" description="Basic and acidic residues" evidence="9">
    <location>
        <begin position="397"/>
        <end position="408"/>
    </location>
</feature>
<proteinExistence type="inferred from homology"/>
<dbReference type="InterPro" id="IPR054712">
    <property type="entry name" value="Cas3-like_dom"/>
</dbReference>
<dbReference type="Gene3D" id="1.10.3210.30">
    <property type="match status" value="1"/>
</dbReference>
<keyword evidence="8" id="KW-0051">Antiviral defense</keyword>
<keyword evidence="7" id="KW-0067">ATP-binding</keyword>
<evidence type="ECO:0000313" key="11">
    <source>
        <dbReference type="EMBL" id="ELZ04990.1"/>
    </source>
</evidence>
<comment type="similarity">
    <text evidence="1">In the N-terminal section; belongs to the CRISPR-associated nuclease Cas3-HD family.</text>
</comment>
<evidence type="ECO:0000256" key="5">
    <source>
        <dbReference type="ARBA" id="ARBA00022801"/>
    </source>
</evidence>
<evidence type="ECO:0000256" key="1">
    <source>
        <dbReference type="ARBA" id="ARBA00006847"/>
    </source>
</evidence>
<dbReference type="Proteomes" id="UP000011693">
    <property type="component" value="Unassembled WGS sequence"/>
</dbReference>
<reference evidence="11 12" key="1">
    <citation type="journal article" date="2014" name="PLoS Genet.">
        <title>Phylogenetically driven sequencing of extremely halophilic archaea reveals strategies for static and dynamic osmo-response.</title>
        <authorList>
            <person name="Becker E.A."/>
            <person name="Seitzer P.M."/>
            <person name="Tritt A."/>
            <person name="Larsen D."/>
            <person name="Krusor M."/>
            <person name="Yao A.I."/>
            <person name="Wu D."/>
            <person name="Madern D."/>
            <person name="Eisen J.A."/>
            <person name="Darling A.E."/>
            <person name="Facciotti M.T."/>
        </authorList>
    </citation>
    <scope>NUCLEOTIDE SEQUENCE [LARGE SCALE GENOMIC DNA]</scope>
    <source>
        <strain evidence="11 12">JCM 10990</strain>
    </source>
</reference>
<keyword evidence="4" id="KW-0547">Nucleotide-binding</keyword>
<dbReference type="InterPro" id="IPR006935">
    <property type="entry name" value="Helicase/UvrB_N"/>
</dbReference>
<dbReference type="PROSITE" id="PS51643">
    <property type="entry name" value="HD_CAS3"/>
    <property type="match status" value="1"/>
</dbReference>
<dbReference type="InterPro" id="IPR006483">
    <property type="entry name" value="CRISPR-assoc_Cas3_HD"/>
</dbReference>
<dbReference type="EMBL" id="AOIN01000021">
    <property type="protein sequence ID" value="ELZ04990.1"/>
    <property type="molecule type" value="Genomic_DNA"/>
</dbReference>
<dbReference type="GO" id="GO:0051607">
    <property type="term" value="P:defense response to virus"/>
    <property type="evidence" value="ECO:0007669"/>
    <property type="project" value="UniProtKB-KW"/>
</dbReference>
<protein>
    <submittedName>
        <fullName evidence="11">CRISPR-associated helicase Cas3</fullName>
    </submittedName>
</protein>
<evidence type="ECO:0000256" key="8">
    <source>
        <dbReference type="ARBA" id="ARBA00023118"/>
    </source>
</evidence>
<evidence type="ECO:0000256" key="3">
    <source>
        <dbReference type="ARBA" id="ARBA00022723"/>
    </source>
</evidence>
<evidence type="ECO:0000259" key="10">
    <source>
        <dbReference type="PROSITE" id="PS51643"/>
    </source>
</evidence>
<dbReference type="SUPFAM" id="SSF52540">
    <property type="entry name" value="P-loop containing nucleoside triphosphate hydrolases"/>
    <property type="match status" value="1"/>
</dbReference>
<feature type="compositionally biased region" description="Polar residues" evidence="9">
    <location>
        <begin position="1"/>
        <end position="21"/>
    </location>
</feature>
<evidence type="ECO:0000256" key="6">
    <source>
        <dbReference type="ARBA" id="ARBA00022806"/>
    </source>
</evidence>
<feature type="compositionally biased region" description="Acidic residues" evidence="9">
    <location>
        <begin position="409"/>
        <end position="421"/>
    </location>
</feature>
<evidence type="ECO:0000313" key="12">
    <source>
        <dbReference type="Proteomes" id="UP000011693"/>
    </source>
</evidence>
<feature type="domain" description="HD Cas3-type" evidence="10">
    <location>
        <begin position="34"/>
        <end position="254"/>
    </location>
</feature>
<dbReference type="CDD" id="cd17930">
    <property type="entry name" value="DEXHc_cas3"/>
    <property type="match status" value="1"/>
</dbReference>
<dbReference type="AlphaFoldDB" id="M0B2J4"/>